<comment type="caution">
    <text evidence="5">The sequence shown here is derived from an EMBL/GenBank/DDBJ whole genome shotgun (WGS) entry which is preliminary data.</text>
</comment>
<organism evidence="5 6">
    <name type="scientific">Achromobacter spanius</name>
    <dbReference type="NCBI Taxonomy" id="217203"/>
    <lineage>
        <taxon>Bacteria</taxon>
        <taxon>Pseudomonadati</taxon>
        <taxon>Pseudomonadota</taxon>
        <taxon>Betaproteobacteria</taxon>
        <taxon>Burkholderiales</taxon>
        <taxon>Alcaligenaceae</taxon>
        <taxon>Achromobacter</taxon>
    </lineage>
</organism>
<gene>
    <name evidence="5" type="ORF">N5D93_06740</name>
</gene>
<feature type="transmembrane region" description="Helical" evidence="3">
    <location>
        <begin position="37"/>
        <end position="60"/>
    </location>
</feature>
<dbReference type="Pfam" id="PF14331">
    <property type="entry name" value="IcmF-related_N"/>
    <property type="match status" value="1"/>
</dbReference>
<dbReference type="EMBL" id="JAOCDZ010000003">
    <property type="protein sequence ID" value="MDH0735499.1"/>
    <property type="molecule type" value="Genomic_DNA"/>
</dbReference>
<name>A0AA42IUX5_9BURK</name>
<dbReference type="PANTHER" id="PTHR36153:SF1">
    <property type="entry name" value="TYPE VI SECRETION SYSTEM COMPONENT TSSM1"/>
    <property type="match status" value="1"/>
</dbReference>
<protein>
    <recommendedName>
        <fullName evidence="4">SPOR domain-containing protein</fullName>
    </recommendedName>
</protein>
<evidence type="ECO:0000256" key="2">
    <source>
        <dbReference type="SAM" id="MobiDB-lite"/>
    </source>
</evidence>
<keyword evidence="3" id="KW-0812">Transmembrane</keyword>
<dbReference type="Proteomes" id="UP001161094">
    <property type="component" value="Unassembled WGS sequence"/>
</dbReference>
<accession>A0AA42IUX5</accession>
<evidence type="ECO:0000256" key="1">
    <source>
        <dbReference type="SAM" id="Coils"/>
    </source>
</evidence>
<feature type="region of interest" description="Disordered" evidence="2">
    <location>
        <begin position="1199"/>
        <end position="1225"/>
    </location>
</feature>
<dbReference type="InterPro" id="IPR025743">
    <property type="entry name" value="TssM1_N"/>
</dbReference>
<proteinExistence type="predicted"/>
<reference evidence="5" key="1">
    <citation type="submission" date="2022-09" db="EMBL/GenBank/DDBJ databases">
        <title>Intensive care unit water sources are persistently colonized with multi-drug resistant bacteria and are the site of extensive horizontal gene transfer of antibiotic resistance genes.</title>
        <authorList>
            <person name="Diorio-Toth L."/>
        </authorList>
    </citation>
    <scope>NUCLEOTIDE SEQUENCE</scope>
    <source>
        <strain evidence="5">GD03843</strain>
    </source>
</reference>
<keyword evidence="3" id="KW-1133">Transmembrane helix</keyword>
<dbReference type="PROSITE" id="PS51724">
    <property type="entry name" value="SPOR"/>
    <property type="match status" value="1"/>
</dbReference>
<dbReference type="PROSITE" id="PS51257">
    <property type="entry name" value="PROKAR_LIPOPROTEIN"/>
    <property type="match status" value="1"/>
</dbReference>
<feature type="transmembrane region" description="Helical" evidence="3">
    <location>
        <begin position="384"/>
        <end position="405"/>
    </location>
</feature>
<keyword evidence="1" id="KW-0175">Coiled coil</keyword>
<dbReference type="InterPro" id="IPR053156">
    <property type="entry name" value="T6SS_TssM-like"/>
</dbReference>
<dbReference type="RefSeq" id="WP_279994357.1">
    <property type="nucleotide sequence ID" value="NZ_JAOCDZ010000003.1"/>
</dbReference>
<evidence type="ECO:0000313" key="6">
    <source>
        <dbReference type="Proteomes" id="UP001161094"/>
    </source>
</evidence>
<dbReference type="PANTHER" id="PTHR36153">
    <property type="entry name" value="INNER MEMBRANE PROTEIN-RELATED"/>
    <property type="match status" value="1"/>
</dbReference>
<dbReference type="InterPro" id="IPR007730">
    <property type="entry name" value="SPOR-like_dom"/>
</dbReference>
<evidence type="ECO:0000259" key="4">
    <source>
        <dbReference type="PROSITE" id="PS51724"/>
    </source>
</evidence>
<dbReference type="GO" id="GO:0042834">
    <property type="term" value="F:peptidoglycan binding"/>
    <property type="evidence" value="ECO:0007669"/>
    <property type="project" value="InterPro"/>
</dbReference>
<sequence length="1308" mass="145294">MIKKLLVAIAWLLGLLLLALGCWVLGLYLGWPLWRSIALFLGVLIGLVLLRWLRGLWLAWRLRRRLARPVGSVTVNTERLDMDWRAGLSALKQSRLSRFGSPLYVLPWYMVLGPHDAARTELLRRAAGAAPVQARGDDPAELQWWLLRNGVVLDPTETMGEEHKAPDSPKWRRLLHWMMRTRRREPLNGLILAFNAAWLTSGSDADLNETGQGLRKRLDELTRIYDARIPVYVVLTDCQLLPGFAAWAKSLGPDLTNQAMGFVNPVPAASVGQFINDAFNNIVHRMFDLRVLQGVHGRPAPEVFGLPERLVPLARQLAKVMRPAFQATPYAETPLMQGLFLTGQPAGNDRSQPDWFSAGLFNHALPAQRHAWKPVERWRHWRRFLRHAAVVAWLGLCVGIGLLLVHSSNTAQDELRAAAAGTSDKPDFSGPMSTDLHALQDERNAIHTLLKRPTWQRHWMPFQRRVNQVERRMMDHYTREFHREVIAANLDPLLISSLPQLAKGNNDMLLAAWAQTLVRRINLIDAATAGRSVYALPAPGSELPLLLASVHQTLRDSMDAILLGDMYRDYLTWQDDHTTLDDERRALRQVLAGLNLTNRPIPWLYSWVDLQGTIKPVRLTDFWNIPDKPNLPFIPAGLTPDGERAAIGFLDELGRATDNTQEWSARRSEFQQHYQSDGLDAWYQFTDIFPHVPDLLADGTARRAVLSSLLTADDPYQRLIHMLAAVGERLPEASRPDWIVQAGRLDALDGLAHSSQQNTAGSALQKIDVVQRFGGDVIKNLPQGGSLGQGISRLRNEGSSLQLLQAYRQGVRDTIVPLQQGDGTAMKAAIEIWSFGHDPNVKSVPLVNARTAIGTLRQQQGTTGPRTSVIWDVAEGPMNFVLDYAGRNAGCRLQQQWENTVLSAIQGVTDGELADQLLYGDRGQVKSFLDGDIKNFVDHDSVRYEARPAMDSKIPLNGQFYAFASMTQLRQVTLATQQLHSKRSSTEVQALTQQQAELEKQITKLETTTGTVTLNTVPPQTNADARALPESVNLTLQCASGAITLENLNFPNSAVFPWSLATCGDTTLRIRYSDFELTRQWTGARGFIDFLKEFASGRHRYTPADFPDQKTLLSVADVQWIVVTYRQQGQAPLQSAFAEADRLAAQLQEIKTRLAELQPGTAPGSAMPTPAPASPVPQRIVSYCMGPIDSAALHLPEPQAAPVPSAAPVAKPPATKRTPAAVPAKPASRAAGPYAVQVGIFSHPEFVRATLKKNGYTAQESDITLRGVKYRKIWVDGYATRDAAQTAANKIGALLKLKPEVLRQEAER</sequence>
<keyword evidence="3" id="KW-0472">Membrane</keyword>
<feature type="coiled-coil region" evidence="1">
    <location>
        <begin position="981"/>
        <end position="1008"/>
    </location>
</feature>
<feature type="domain" description="SPOR" evidence="4">
    <location>
        <begin position="1228"/>
        <end position="1304"/>
    </location>
</feature>
<evidence type="ECO:0000256" key="3">
    <source>
        <dbReference type="SAM" id="Phobius"/>
    </source>
</evidence>
<evidence type="ECO:0000313" key="5">
    <source>
        <dbReference type="EMBL" id="MDH0735499.1"/>
    </source>
</evidence>